<dbReference type="EMBL" id="QWGP01000036">
    <property type="protein sequence ID" value="RHZ91254.1"/>
    <property type="molecule type" value="Genomic_DNA"/>
</dbReference>
<reference evidence="1 2" key="1">
    <citation type="submission" date="2018-08" db="EMBL/GenBank/DDBJ databases">
        <title>Draft genome sequence of Rhodobacter sphaeroides FY.</title>
        <authorList>
            <person name="Rayyan A."/>
            <person name="Meyer T.E."/>
            <person name="Kyndt J.A."/>
        </authorList>
    </citation>
    <scope>NUCLEOTIDE SEQUENCE [LARGE SCALE GENOMIC DNA]</scope>
    <source>
        <strain evidence="1 2">FY</strain>
    </source>
</reference>
<name>A0AAX1UG80_CERSP</name>
<organism evidence="1 2">
    <name type="scientific">Cereibacter sphaeroides</name>
    <name type="common">Rhodobacter sphaeroides</name>
    <dbReference type="NCBI Taxonomy" id="1063"/>
    <lineage>
        <taxon>Bacteria</taxon>
        <taxon>Pseudomonadati</taxon>
        <taxon>Pseudomonadota</taxon>
        <taxon>Alphaproteobacteria</taxon>
        <taxon>Rhodobacterales</taxon>
        <taxon>Paracoccaceae</taxon>
        <taxon>Cereibacter</taxon>
    </lineage>
</organism>
<gene>
    <name evidence="1" type="ORF">D1114_20550</name>
</gene>
<protein>
    <submittedName>
        <fullName evidence="1">Uncharacterized protein</fullName>
    </submittedName>
</protein>
<comment type="caution">
    <text evidence="1">The sequence shown here is derived from an EMBL/GenBank/DDBJ whole genome shotgun (WGS) entry which is preliminary data.</text>
</comment>
<proteinExistence type="predicted"/>
<sequence length="120" mass="12988">MYHAAMGALSRHIVTTLFAVLLLAMGSVASARMMAPDQHSLLRAEVAALGLSLDDICGDAPHHEHRCPFCHLTPDTPVPAPVGLWRIFCPSSGWKESADLYRAAQARDHSHTPRGPPELS</sequence>
<evidence type="ECO:0000313" key="2">
    <source>
        <dbReference type="Proteomes" id="UP000266305"/>
    </source>
</evidence>
<dbReference type="AlphaFoldDB" id="A0AAX1UG80"/>
<dbReference type="Proteomes" id="UP000266305">
    <property type="component" value="Unassembled WGS sequence"/>
</dbReference>
<evidence type="ECO:0000313" key="1">
    <source>
        <dbReference type="EMBL" id="RHZ91254.1"/>
    </source>
</evidence>
<accession>A0AAX1UG80</accession>